<gene>
    <name evidence="6" type="ORF">N780_14170</name>
</gene>
<dbReference type="CDD" id="cd08420">
    <property type="entry name" value="PBP2_CysL_like"/>
    <property type="match status" value="1"/>
</dbReference>
<keyword evidence="3" id="KW-0238">DNA-binding</keyword>
<name>A0A0A2UX68_9BACI</name>
<dbReference type="FunFam" id="1.10.10.10:FF:000001">
    <property type="entry name" value="LysR family transcriptional regulator"/>
    <property type="match status" value="1"/>
</dbReference>
<dbReference type="AlphaFoldDB" id="A0A0A2UX68"/>
<dbReference type="STRING" id="1385513.N780_14170"/>
<dbReference type="eggNOG" id="COG0583">
    <property type="taxonomic scope" value="Bacteria"/>
</dbReference>
<evidence type="ECO:0000256" key="3">
    <source>
        <dbReference type="ARBA" id="ARBA00023125"/>
    </source>
</evidence>
<dbReference type="OrthoDB" id="9785745at2"/>
<dbReference type="Proteomes" id="UP000030153">
    <property type="component" value="Unassembled WGS sequence"/>
</dbReference>
<dbReference type="PANTHER" id="PTHR30126:SF39">
    <property type="entry name" value="HTH-TYPE TRANSCRIPTIONAL REGULATOR CYSL"/>
    <property type="match status" value="1"/>
</dbReference>
<protein>
    <submittedName>
        <fullName evidence="6">Transcriptional regulator</fullName>
    </submittedName>
</protein>
<sequence>MNDTFKVFITVVEQKGFSKAAESLYMTQPAVSQYIKSLESKMGVQLLDRNYKRIVPTKAGEIVYEHAKQMIGHQETMHHLIHELFNEPKGELSIGASYTFGEYVLPRIIAKMRKEYPSIHPRIHIGNTQDVAKQVANMELDIGIVEGDVDEPSIHAHPFAEDEMKIVASINHPLAKKKHVTLSDIEQAIWITRERGSGTREATERMFHNLSISPIERMEFGSTQIIKESVEAGLGVTFLSLWTIRKEIAMDSLAMIDIPEATLKRSFSILLRQKPMHTKATTIFQQLIQSNTLPQ</sequence>
<dbReference type="Pfam" id="PF00126">
    <property type="entry name" value="HTH_1"/>
    <property type="match status" value="1"/>
</dbReference>
<dbReference type="InterPro" id="IPR036388">
    <property type="entry name" value="WH-like_DNA-bd_sf"/>
</dbReference>
<dbReference type="RefSeq" id="WP_036780183.1">
    <property type="nucleotide sequence ID" value="NZ_AVBG01000002.1"/>
</dbReference>
<evidence type="ECO:0000313" key="6">
    <source>
        <dbReference type="EMBL" id="KGP92534.1"/>
    </source>
</evidence>
<proteinExistence type="inferred from homology"/>
<evidence type="ECO:0000313" key="7">
    <source>
        <dbReference type="Proteomes" id="UP000030153"/>
    </source>
</evidence>
<evidence type="ECO:0000256" key="2">
    <source>
        <dbReference type="ARBA" id="ARBA00023015"/>
    </source>
</evidence>
<feature type="domain" description="HTH lysR-type" evidence="5">
    <location>
        <begin position="1"/>
        <end position="57"/>
    </location>
</feature>
<dbReference type="PANTHER" id="PTHR30126">
    <property type="entry name" value="HTH-TYPE TRANSCRIPTIONAL REGULATOR"/>
    <property type="match status" value="1"/>
</dbReference>
<evidence type="ECO:0000256" key="1">
    <source>
        <dbReference type="ARBA" id="ARBA00009437"/>
    </source>
</evidence>
<organism evidence="6 7">
    <name type="scientific">Pontibacillus chungwhensis BH030062</name>
    <dbReference type="NCBI Taxonomy" id="1385513"/>
    <lineage>
        <taxon>Bacteria</taxon>
        <taxon>Bacillati</taxon>
        <taxon>Bacillota</taxon>
        <taxon>Bacilli</taxon>
        <taxon>Bacillales</taxon>
        <taxon>Bacillaceae</taxon>
        <taxon>Pontibacillus</taxon>
    </lineage>
</organism>
<dbReference type="InterPro" id="IPR000847">
    <property type="entry name" value="LysR_HTH_N"/>
</dbReference>
<dbReference type="InterPro" id="IPR005119">
    <property type="entry name" value="LysR_subst-bd"/>
</dbReference>
<dbReference type="InterPro" id="IPR036390">
    <property type="entry name" value="WH_DNA-bd_sf"/>
</dbReference>
<comment type="similarity">
    <text evidence="1">Belongs to the LysR transcriptional regulatory family.</text>
</comment>
<dbReference type="EMBL" id="AVBG01000002">
    <property type="protein sequence ID" value="KGP92534.1"/>
    <property type="molecule type" value="Genomic_DNA"/>
</dbReference>
<keyword evidence="4" id="KW-0804">Transcription</keyword>
<dbReference type="GO" id="GO:0000976">
    <property type="term" value="F:transcription cis-regulatory region binding"/>
    <property type="evidence" value="ECO:0007669"/>
    <property type="project" value="TreeGrafter"/>
</dbReference>
<accession>A0A0A2UX68</accession>
<dbReference type="Gene3D" id="1.10.10.10">
    <property type="entry name" value="Winged helix-like DNA-binding domain superfamily/Winged helix DNA-binding domain"/>
    <property type="match status" value="1"/>
</dbReference>
<reference evidence="6 7" key="1">
    <citation type="submission" date="2013-08" db="EMBL/GenBank/DDBJ databases">
        <title>Genome of Pontibacillus chungwhensis.</title>
        <authorList>
            <person name="Wang Q."/>
            <person name="Wang G."/>
        </authorList>
    </citation>
    <scope>NUCLEOTIDE SEQUENCE [LARGE SCALE GENOMIC DNA]</scope>
    <source>
        <strain evidence="6 7">BH030062</strain>
    </source>
</reference>
<keyword evidence="2" id="KW-0805">Transcription regulation</keyword>
<dbReference type="PROSITE" id="PS50931">
    <property type="entry name" value="HTH_LYSR"/>
    <property type="match status" value="1"/>
</dbReference>
<dbReference type="GO" id="GO:0003700">
    <property type="term" value="F:DNA-binding transcription factor activity"/>
    <property type="evidence" value="ECO:0007669"/>
    <property type="project" value="InterPro"/>
</dbReference>
<dbReference type="SUPFAM" id="SSF46785">
    <property type="entry name" value="Winged helix' DNA-binding domain"/>
    <property type="match status" value="1"/>
</dbReference>
<dbReference type="Pfam" id="PF03466">
    <property type="entry name" value="LysR_substrate"/>
    <property type="match status" value="1"/>
</dbReference>
<keyword evidence="7" id="KW-1185">Reference proteome</keyword>
<dbReference type="PRINTS" id="PR00039">
    <property type="entry name" value="HTHLYSR"/>
</dbReference>
<comment type="caution">
    <text evidence="6">The sequence shown here is derived from an EMBL/GenBank/DDBJ whole genome shotgun (WGS) entry which is preliminary data.</text>
</comment>
<evidence type="ECO:0000259" key="5">
    <source>
        <dbReference type="PROSITE" id="PS50931"/>
    </source>
</evidence>
<dbReference type="Gene3D" id="3.40.190.290">
    <property type="match status" value="1"/>
</dbReference>
<dbReference type="SUPFAM" id="SSF53850">
    <property type="entry name" value="Periplasmic binding protein-like II"/>
    <property type="match status" value="1"/>
</dbReference>
<evidence type="ECO:0000256" key="4">
    <source>
        <dbReference type="ARBA" id="ARBA00023163"/>
    </source>
</evidence>